<reference evidence="3" key="1">
    <citation type="submission" date="2017-12" db="EMBL/GenBank/DDBJ databases">
        <authorList>
            <consortium name="DOE Joint Genome Institute"/>
            <person name="Mondo S.J."/>
            <person name="Kjaerbolling I."/>
            <person name="Vesth T.C."/>
            <person name="Frisvad J.C."/>
            <person name="Nybo J.L."/>
            <person name="Theobald S."/>
            <person name="Kuo A."/>
            <person name="Bowyer P."/>
            <person name="Matsuda Y."/>
            <person name="Lyhne E.K."/>
            <person name="Kogle M.E."/>
            <person name="Clum A."/>
            <person name="Lipzen A."/>
            <person name="Salamov A."/>
            <person name="Ngan C.Y."/>
            <person name="Daum C."/>
            <person name="Chiniquy J."/>
            <person name="Barry K."/>
            <person name="LaButti K."/>
            <person name="Haridas S."/>
            <person name="Simmons B.A."/>
            <person name="Magnuson J.K."/>
            <person name="Mortensen U.H."/>
            <person name="Larsen T.O."/>
            <person name="Grigoriev I.V."/>
            <person name="Baker S.E."/>
            <person name="Andersen M.R."/>
            <person name="Nordberg H.P."/>
            <person name="Cantor M.N."/>
            <person name="Hua S.X."/>
        </authorList>
    </citation>
    <scope>NUCLEOTIDE SEQUENCE [LARGE SCALE GENOMIC DNA]</scope>
    <source>
        <strain evidence="3">IBT 19404</strain>
    </source>
</reference>
<dbReference type="AlphaFoldDB" id="A0A2J5I1W7"/>
<accession>A0A2J5I1W7</accession>
<dbReference type="EMBL" id="KZ559516">
    <property type="protein sequence ID" value="PLN83809.1"/>
    <property type="molecule type" value="Genomic_DNA"/>
</dbReference>
<name>A0A2J5I1W7_9EURO</name>
<evidence type="ECO:0000313" key="3">
    <source>
        <dbReference type="Proteomes" id="UP000235023"/>
    </source>
</evidence>
<evidence type="ECO:0000313" key="2">
    <source>
        <dbReference type="EMBL" id="PLN83809.1"/>
    </source>
</evidence>
<sequence length="103" mass="11338">MLLAYFWGPPRLPANQAQPPNSISATFVSLCRTLTILRTYSWVGCRRAKPLLRCSGFLDTAGCVVVFGGLTGIFVDLLPLFLHSNSTSCQEKAFLVLLSILIY</sequence>
<keyword evidence="1" id="KW-1133">Transmembrane helix</keyword>
<evidence type="ECO:0000256" key="1">
    <source>
        <dbReference type="SAM" id="Phobius"/>
    </source>
</evidence>
<protein>
    <submittedName>
        <fullName evidence="2">Uncharacterized protein</fullName>
    </submittedName>
</protein>
<dbReference type="Proteomes" id="UP000235023">
    <property type="component" value="Unassembled WGS sequence"/>
</dbReference>
<keyword evidence="3" id="KW-1185">Reference proteome</keyword>
<keyword evidence="1" id="KW-0812">Transmembrane</keyword>
<feature type="transmembrane region" description="Helical" evidence="1">
    <location>
        <begin position="56"/>
        <end position="82"/>
    </location>
</feature>
<proteinExistence type="predicted"/>
<gene>
    <name evidence="2" type="ORF">BDW42DRAFT_164151</name>
</gene>
<keyword evidence="1" id="KW-0472">Membrane</keyword>
<organism evidence="2 3">
    <name type="scientific">Aspergillus taichungensis</name>
    <dbReference type="NCBI Taxonomy" id="482145"/>
    <lineage>
        <taxon>Eukaryota</taxon>
        <taxon>Fungi</taxon>
        <taxon>Dikarya</taxon>
        <taxon>Ascomycota</taxon>
        <taxon>Pezizomycotina</taxon>
        <taxon>Eurotiomycetes</taxon>
        <taxon>Eurotiomycetidae</taxon>
        <taxon>Eurotiales</taxon>
        <taxon>Aspergillaceae</taxon>
        <taxon>Aspergillus</taxon>
        <taxon>Aspergillus subgen. Circumdati</taxon>
    </lineage>
</organism>